<dbReference type="FunFam" id="1.10.472.80:FF:000030">
    <property type="entry name" value="TBC1 domain family member 8 isoform X2"/>
    <property type="match status" value="1"/>
</dbReference>
<dbReference type="InterPro" id="IPR011992">
    <property type="entry name" value="EF-hand-dom_pair"/>
</dbReference>
<dbReference type="Gene3D" id="1.10.10.750">
    <property type="entry name" value="Ypt/Rab-GAP domain of gyp1p, domain 1"/>
    <property type="match status" value="1"/>
</dbReference>
<dbReference type="CTD" id="11138"/>
<dbReference type="AlphaFoldDB" id="A0A2U4B0M5"/>
<reference evidence="11" key="1">
    <citation type="submission" date="2025-08" db="UniProtKB">
        <authorList>
            <consortium name="RefSeq"/>
        </authorList>
    </citation>
    <scope>IDENTIFICATION</scope>
    <source>
        <tissue evidence="11">Spleen</tissue>
    </source>
</reference>
<dbReference type="FunFam" id="1.10.238.10:FF:000153">
    <property type="entry name" value="TBC1 domain family member 8 isoform X2"/>
    <property type="match status" value="1"/>
</dbReference>
<feature type="domain" description="Rab-GAP TBC" evidence="8">
    <location>
        <begin position="520"/>
        <end position="707"/>
    </location>
</feature>
<dbReference type="InParanoid" id="A0A2U4B0M5"/>
<feature type="compositionally biased region" description="Low complexity" evidence="7">
    <location>
        <begin position="1098"/>
        <end position="1107"/>
    </location>
</feature>
<evidence type="ECO:0000256" key="4">
    <source>
        <dbReference type="ARBA" id="ARBA00072015"/>
    </source>
</evidence>
<dbReference type="InterPro" id="IPR002048">
    <property type="entry name" value="EF_hand_dom"/>
</dbReference>
<dbReference type="InterPro" id="IPR036016">
    <property type="entry name" value="TBC1D8_PH-GRAM2"/>
</dbReference>
<dbReference type="SMART" id="SM00164">
    <property type="entry name" value="TBC"/>
    <property type="match status" value="1"/>
</dbReference>
<dbReference type="SUPFAM" id="SSF47923">
    <property type="entry name" value="Ypt/Rab-GAP domain of gyp1p"/>
    <property type="match status" value="2"/>
</dbReference>
<dbReference type="FunCoup" id="A0A2U4B0M5">
    <property type="interactions" value="1528"/>
</dbReference>
<dbReference type="InterPro" id="IPR004182">
    <property type="entry name" value="GRAM"/>
</dbReference>
<dbReference type="PANTHER" id="PTHR47666">
    <property type="entry name" value="PROTEIN VASCULAR ASSOCIATED DEATH 1, CHLOROPLASTIC"/>
    <property type="match status" value="1"/>
</dbReference>
<feature type="coiled-coil region" evidence="6">
    <location>
        <begin position="1028"/>
        <end position="1055"/>
    </location>
</feature>
<evidence type="ECO:0000256" key="5">
    <source>
        <dbReference type="ARBA" id="ARBA00075953"/>
    </source>
</evidence>
<dbReference type="FunFam" id="2.30.29.30:FF:000259">
    <property type="entry name" value="TBC1 domain family member 8"/>
    <property type="match status" value="1"/>
</dbReference>
<name>A0A2U4B0M5_TURTR</name>
<dbReference type="GO" id="GO:0003008">
    <property type="term" value="P:system process"/>
    <property type="evidence" value="ECO:0007669"/>
    <property type="project" value="UniProtKB-ARBA"/>
</dbReference>
<dbReference type="Gene3D" id="1.10.238.10">
    <property type="entry name" value="EF-hand"/>
    <property type="match status" value="1"/>
</dbReference>
<dbReference type="RefSeq" id="XP_019786765.2">
    <property type="nucleotide sequence ID" value="XM_019931206.2"/>
</dbReference>
<dbReference type="PANTHER" id="PTHR47666:SF2">
    <property type="entry name" value="TBC1 DOMAIN FAMILY MEMBER 8 ISOFORM X1"/>
    <property type="match status" value="1"/>
</dbReference>
<dbReference type="GeneID" id="101337890"/>
<dbReference type="Gene3D" id="2.30.29.30">
    <property type="entry name" value="Pleckstrin-homology domain (PH domain)/Phosphotyrosine-binding domain (PTB)"/>
    <property type="match status" value="2"/>
</dbReference>
<dbReference type="CDD" id="cd13353">
    <property type="entry name" value="PH-GRAM2_TBC1D8"/>
    <property type="match status" value="1"/>
</dbReference>
<protein>
    <recommendedName>
        <fullName evidence="4">TBC1 domain family member 8</fullName>
    </recommendedName>
    <alternativeName>
        <fullName evidence="5">Vascular Rab-GAP/TBC-containing protein</fullName>
    </alternativeName>
</protein>
<evidence type="ECO:0000256" key="2">
    <source>
        <dbReference type="ARBA" id="ARBA00022737"/>
    </source>
</evidence>
<evidence type="ECO:0000259" key="9">
    <source>
        <dbReference type="PROSITE" id="PS50222"/>
    </source>
</evidence>
<feature type="domain" description="EF-hand" evidence="9">
    <location>
        <begin position="940"/>
        <end position="975"/>
    </location>
</feature>
<accession>A0A2U4B0M5</accession>
<keyword evidence="6" id="KW-0175">Coiled coil</keyword>
<dbReference type="Gene3D" id="1.10.8.270">
    <property type="entry name" value="putative rabgap domain of human tbc1 domain family member 14 like domains"/>
    <property type="match status" value="1"/>
</dbReference>
<dbReference type="SUPFAM" id="SSF47473">
    <property type="entry name" value="EF-hand"/>
    <property type="match status" value="1"/>
</dbReference>
<comment type="function">
    <text evidence="3">May act as a GTPase-activating protein for Rab family protein(s).</text>
</comment>
<evidence type="ECO:0000256" key="7">
    <source>
        <dbReference type="SAM" id="MobiDB-lite"/>
    </source>
</evidence>
<dbReference type="SMART" id="SM00568">
    <property type="entry name" value="GRAM"/>
    <property type="match status" value="2"/>
</dbReference>
<dbReference type="FunFam" id="1.10.8.270:FF:000002">
    <property type="entry name" value="TBC1 domain family member 9B"/>
    <property type="match status" value="1"/>
</dbReference>
<evidence type="ECO:0000313" key="10">
    <source>
        <dbReference type="Proteomes" id="UP000245320"/>
    </source>
</evidence>
<evidence type="ECO:0000256" key="6">
    <source>
        <dbReference type="SAM" id="Coils"/>
    </source>
</evidence>
<dbReference type="CDD" id="cd13349">
    <property type="entry name" value="PH-GRAM1_TBC1D8"/>
    <property type="match status" value="1"/>
</dbReference>
<keyword evidence="10" id="KW-1185">Reference proteome</keyword>
<dbReference type="GO" id="GO:0005509">
    <property type="term" value="F:calcium ion binding"/>
    <property type="evidence" value="ECO:0007669"/>
    <property type="project" value="InterPro"/>
</dbReference>
<dbReference type="PROSITE" id="PS50086">
    <property type="entry name" value="TBC_RABGAP"/>
    <property type="match status" value="1"/>
</dbReference>
<dbReference type="InterPro" id="IPR011993">
    <property type="entry name" value="PH-like_dom_sf"/>
</dbReference>
<dbReference type="Pfam" id="PF00566">
    <property type="entry name" value="RabGAP-TBC"/>
    <property type="match status" value="1"/>
</dbReference>
<feature type="region of interest" description="Disordered" evidence="7">
    <location>
        <begin position="1098"/>
        <end position="1141"/>
    </location>
</feature>
<dbReference type="InterPro" id="IPR000195">
    <property type="entry name" value="Rab-GAP-TBC_dom"/>
</dbReference>
<evidence type="ECO:0000313" key="11">
    <source>
        <dbReference type="RefSeq" id="XP_019786765.2"/>
    </source>
</evidence>
<dbReference type="GO" id="GO:0005096">
    <property type="term" value="F:GTPase activator activity"/>
    <property type="evidence" value="ECO:0007669"/>
    <property type="project" value="UniProtKB-KW"/>
</dbReference>
<dbReference type="FunFam" id="2.30.29.30:FF:000013">
    <property type="entry name" value="Putative TBC1 domain family member 8B"/>
    <property type="match status" value="1"/>
</dbReference>
<dbReference type="InterPro" id="IPR036009">
    <property type="entry name" value="TBC1D8_PH-GRAM1"/>
</dbReference>
<dbReference type="Gene3D" id="1.10.472.80">
    <property type="entry name" value="Ypt/Rab-GAP domain of gyp1p, domain 3"/>
    <property type="match status" value="1"/>
</dbReference>
<evidence type="ECO:0000259" key="8">
    <source>
        <dbReference type="PROSITE" id="PS50086"/>
    </source>
</evidence>
<dbReference type="PROSITE" id="PS50222">
    <property type="entry name" value="EF_HAND_2"/>
    <property type="match status" value="1"/>
</dbReference>
<proteinExistence type="predicted"/>
<keyword evidence="2" id="KW-0677">Repeat</keyword>
<dbReference type="OrthoDB" id="17687at2759"/>
<dbReference type="InterPro" id="IPR035969">
    <property type="entry name" value="Rab-GAP_TBC_sf"/>
</dbReference>
<dbReference type="FunFam" id="1.10.10.750:FF:000008">
    <property type="entry name" value="TBC1 domain family member 9"/>
    <property type="match status" value="1"/>
</dbReference>
<organism evidence="10 11">
    <name type="scientific">Tursiops truncatus</name>
    <name type="common">Atlantic bottle-nosed dolphin</name>
    <name type="synonym">Delphinus truncatus</name>
    <dbReference type="NCBI Taxonomy" id="9739"/>
    <lineage>
        <taxon>Eukaryota</taxon>
        <taxon>Metazoa</taxon>
        <taxon>Chordata</taxon>
        <taxon>Craniata</taxon>
        <taxon>Vertebrata</taxon>
        <taxon>Euteleostomi</taxon>
        <taxon>Mammalia</taxon>
        <taxon>Eutheria</taxon>
        <taxon>Laurasiatheria</taxon>
        <taxon>Artiodactyla</taxon>
        <taxon>Whippomorpha</taxon>
        <taxon>Cetacea</taxon>
        <taxon>Odontoceti</taxon>
        <taxon>Delphinidae</taxon>
        <taxon>Tursiops</taxon>
    </lineage>
</organism>
<dbReference type="Proteomes" id="UP000245320">
    <property type="component" value="Chromosome 14"/>
</dbReference>
<sequence length="1207" mass="138440">MWLKPEEVLLKNALKLWVTQKSSCYFILQRRRGHGEGGGRLTGRLVGALDAVLDSNARVAPFRILLQVPGSQVYSPIACGELLSGSDVYWAVATGATLEEINQHWDWLEQNLLHTLSVFDNKDDIASFVKGKVKALIAEETSSRLAEQEEEPEKFREALVKFEARFNFPEAEKLVTYYSCCCWKGRVPRQGWLYLSINHLCFYSFFLGKELKLVVPWVDIQKLERTSNVFLTDTIRITTQNKERDFSMFLNLDEVFKIMEQLADVTLRRLLDNEGFDLDPGLQEPSQITKRDLEARAQNEFFRAFFRLPRREKLHAVLDCSLWTPFSRCHTAGRMFASDSYICFASKEAGCCKVILPFREVVSIEKMEDTSLLPNPIIVSVRSKMAFQFIELTDRDSLVESLLARLKQVHADHPVHYDTTRDEDLTSSVFHSTSMCGDHRFGRIEMVSSQNSEEREKEMSPQLHAEALVAGFRRSGSQSPDSRLPREQIKMRLWNDHFVEYGRTVCMFRTEKIRKLVAMGIPESLRGKLWLLFSDAVTDLASHPGYYGNLVEESMGKCCLVTEEIERDLHRSLPEHPAFQNETGIAALRRVLTAYAHRNPRIGYCQSMNILTSLLLLYAEEEEAFWLLVAVCERMLPDYFNHRVIGAQVDQSVFEELIKEQLPELAEHMHDLSALASISLSWFLTLFLSIMPLESAVNVVDCFFYDGIKAIFQLGLAVLEANAEDLCSSKDDSQALMVLSRFLDHIKNEDSPGPPLGSHHAFFSDDQEPCPMTDIADLIRDSYEKFGDQSVAQIEHMRCKHRIRVLQGHEDTTKQNVLRVVIPEVSVLPEDLEELYDLFKLCRPFICVGLTMNINFNYKYKTNFKMHFQKKFQDSSVIIMVSNSVIQPEREHMMSCYWEQPRPVALRHDPSRPYAEQYRIDARQFARLFQLVSPWTCGAHTEILAERTFRLLDENMDHLIEFKAFVSCLDIMYNGEMNEKIKLLYRLHIPPALTENDRDSQSPLKNPLLSTSRPLVFGKSNGDTVDYQKQLKQMIKDLAKEKDKTEKELPKMSQREFIQFCKTLYSMFHEDPEENDLYQAIATVTTLLLQIGEVGQRGSSSGSCSQEAGEEPQALVPSPEQDSVFADTHNGKSPRESQAFPEAAQGDWTVSLEHILASLLTEQSLVNFFEKPLDIKSKLENAKINQYSLKTCEMNRQSQPELKLSSP</sequence>
<evidence type="ECO:0000256" key="3">
    <source>
        <dbReference type="ARBA" id="ARBA00043879"/>
    </source>
</evidence>
<keyword evidence="1" id="KW-0343">GTPase activation</keyword>
<gene>
    <name evidence="11" type="primary">TBC1D8</name>
</gene>
<dbReference type="Pfam" id="PF02893">
    <property type="entry name" value="GRAM"/>
    <property type="match status" value="2"/>
</dbReference>
<evidence type="ECO:0000256" key="1">
    <source>
        <dbReference type="ARBA" id="ARBA00022468"/>
    </source>
</evidence>